<evidence type="ECO:0000256" key="12">
    <source>
        <dbReference type="HAMAP-Rule" id="MF_00188"/>
    </source>
</evidence>
<dbReference type="AlphaFoldDB" id="A0A0G0ESB2"/>
<dbReference type="GO" id="GO:0005886">
    <property type="term" value="C:plasma membrane"/>
    <property type="evidence" value="ECO:0007669"/>
    <property type="project" value="UniProtKB-SubCell"/>
</dbReference>
<evidence type="ECO:0000256" key="8">
    <source>
        <dbReference type="ARBA" id="ARBA00022833"/>
    </source>
</evidence>
<organism evidence="14 15">
    <name type="scientific">candidate division CPR3 bacterium GW2011_GWF2_35_18</name>
    <dbReference type="NCBI Taxonomy" id="1618350"/>
    <lineage>
        <taxon>Bacteria</taxon>
        <taxon>Bacteria division CPR3</taxon>
    </lineage>
</organism>
<feature type="binding site" evidence="12">
    <location>
        <position position="147"/>
    </location>
    <ligand>
        <name>Zn(2+)</name>
        <dbReference type="ChEBI" id="CHEBI:29105"/>
        <note>catalytic</note>
    </ligand>
</feature>
<dbReference type="EC" id="3.4.24.-" evidence="12"/>
<evidence type="ECO:0000259" key="13">
    <source>
        <dbReference type="Pfam" id="PF01435"/>
    </source>
</evidence>
<comment type="subcellular location">
    <subcellularLocation>
        <location evidence="1 12">Cell membrane</location>
        <topology evidence="1 12">Multi-pass membrane protein</topology>
    </subcellularLocation>
</comment>
<keyword evidence="6 12" id="KW-0479">Metal-binding</keyword>
<evidence type="ECO:0000256" key="3">
    <source>
        <dbReference type="ARBA" id="ARBA00022475"/>
    </source>
</evidence>
<evidence type="ECO:0000256" key="9">
    <source>
        <dbReference type="ARBA" id="ARBA00022989"/>
    </source>
</evidence>
<dbReference type="InterPro" id="IPR001915">
    <property type="entry name" value="Peptidase_M48"/>
</dbReference>
<dbReference type="PANTHER" id="PTHR43221">
    <property type="entry name" value="PROTEASE HTPX"/>
    <property type="match status" value="1"/>
</dbReference>
<dbReference type="Pfam" id="PF01435">
    <property type="entry name" value="Peptidase_M48"/>
    <property type="match status" value="1"/>
</dbReference>
<name>A0A0G0ESB2_UNCC3</name>
<keyword evidence="3 12" id="KW-1003">Cell membrane</keyword>
<evidence type="ECO:0000256" key="7">
    <source>
        <dbReference type="ARBA" id="ARBA00022801"/>
    </source>
</evidence>
<feature type="transmembrane region" description="Helical" evidence="12">
    <location>
        <begin position="155"/>
        <end position="174"/>
    </location>
</feature>
<keyword evidence="9 12" id="KW-1133">Transmembrane helix</keyword>
<keyword evidence="10 12" id="KW-0482">Metalloprotease</keyword>
<dbReference type="Gene3D" id="3.30.2010.10">
    <property type="entry name" value="Metalloproteases ('zincins'), catalytic domain"/>
    <property type="match status" value="1"/>
</dbReference>
<keyword evidence="5 12" id="KW-0812">Transmembrane</keyword>
<keyword evidence="4 12" id="KW-0645">Protease</keyword>
<evidence type="ECO:0000313" key="14">
    <source>
        <dbReference type="EMBL" id="KKP70227.1"/>
    </source>
</evidence>
<feature type="binding site" evidence="12">
    <location>
        <position position="225"/>
    </location>
    <ligand>
        <name>Zn(2+)</name>
        <dbReference type="ChEBI" id="CHEBI:29105"/>
        <note>catalytic</note>
    </ligand>
</feature>
<gene>
    <name evidence="12" type="primary">htpX</name>
    <name evidence="14" type="ORF">UR67_C0001G0136</name>
</gene>
<proteinExistence type="inferred from homology"/>
<keyword evidence="7 12" id="KW-0378">Hydrolase</keyword>
<dbReference type="InterPro" id="IPR050083">
    <property type="entry name" value="HtpX_protease"/>
</dbReference>
<feature type="domain" description="Peptidase M48" evidence="13">
    <location>
        <begin position="81"/>
        <end position="298"/>
    </location>
</feature>
<evidence type="ECO:0000313" key="15">
    <source>
        <dbReference type="Proteomes" id="UP000034581"/>
    </source>
</evidence>
<evidence type="ECO:0000256" key="1">
    <source>
        <dbReference type="ARBA" id="ARBA00004651"/>
    </source>
</evidence>
<protein>
    <recommendedName>
        <fullName evidence="12">Protease HtpX homolog</fullName>
        <ecNumber evidence="12">3.4.24.-</ecNumber>
    </recommendedName>
</protein>
<dbReference type="GO" id="GO:0006508">
    <property type="term" value="P:proteolysis"/>
    <property type="evidence" value="ECO:0007669"/>
    <property type="project" value="UniProtKB-KW"/>
</dbReference>
<keyword evidence="8 12" id="KW-0862">Zinc</keyword>
<dbReference type="InterPro" id="IPR022919">
    <property type="entry name" value="Pept_M48_protease_HtpX"/>
</dbReference>
<evidence type="ECO:0000256" key="6">
    <source>
        <dbReference type="ARBA" id="ARBA00022723"/>
    </source>
</evidence>
<dbReference type="HAMAP" id="MF_00188">
    <property type="entry name" value="Pept_M48_protease_HtpX"/>
    <property type="match status" value="1"/>
</dbReference>
<comment type="similarity">
    <text evidence="2 12">Belongs to the peptidase M48B family.</text>
</comment>
<dbReference type="EMBL" id="LBQB01000001">
    <property type="protein sequence ID" value="KKP70227.1"/>
    <property type="molecule type" value="Genomic_DNA"/>
</dbReference>
<dbReference type="GO" id="GO:0004222">
    <property type="term" value="F:metalloendopeptidase activity"/>
    <property type="evidence" value="ECO:0007669"/>
    <property type="project" value="UniProtKB-UniRule"/>
</dbReference>
<keyword evidence="11 12" id="KW-0472">Membrane</keyword>
<dbReference type="NCBIfam" id="NF003425">
    <property type="entry name" value="PRK04897.1"/>
    <property type="match status" value="1"/>
</dbReference>
<evidence type="ECO:0000256" key="10">
    <source>
        <dbReference type="ARBA" id="ARBA00023049"/>
    </source>
</evidence>
<dbReference type="PANTHER" id="PTHR43221:SF1">
    <property type="entry name" value="PROTEASE HTPX"/>
    <property type="match status" value="1"/>
</dbReference>
<dbReference type="GO" id="GO:0008270">
    <property type="term" value="F:zinc ion binding"/>
    <property type="evidence" value="ECO:0007669"/>
    <property type="project" value="UniProtKB-UniRule"/>
</dbReference>
<accession>A0A0G0ESB2</accession>
<feature type="active site" evidence="12">
    <location>
        <position position="144"/>
    </location>
</feature>
<feature type="transmembrane region" description="Helical" evidence="12">
    <location>
        <begin position="39"/>
        <end position="60"/>
    </location>
</feature>
<comment type="cofactor">
    <cofactor evidence="12">
        <name>Zn(2+)</name>
        <dbReference type="ChEBI" id="CHEBI:29105"/>
    </cofactor>
    <text evidence="12">Binds 1 zinc ion per subunit.</text>
</comment>
<evidence type="ECO:0000256" key="2">
    <source>
        <dbReference type="ARBA" id="ARBA00009779"/>
    </source>
</evidence>
<dbReference type="Proteomes" id="UP000034581">
    <property type="component" value="Unassembled WGS sequence"/>
</dbReference>
<feature type="transmembrane region" description="Helical" evidence="12">
    <location>
        <begin position="12"/>
        <end position="33"/>
    </location>
</feature>
<feature type="binding site" evidence="12">
    <location>
        <position position="143"/>
    </location>
    <ligand>
        <name>Zn(2+)</name>
        <dbReference type="ChEBI" id="CHEBI:29105"/>
        <note>catalytic</note>
    </ligand>
</feature>
<dbReference type="CDD" id="cd07340">
    <property type="entry name" value="M48B_Htpx_like"/>
    <property type="match status" value="1"/>
</dbReference>
<evidence type="ECO:0000256" key="5">
    <source>
        <dbReference type="ARBA" id="ARBA00022692"/>
    </source>
</evidence>
<evidence type="ECO:0000256" key="11">
    <source>
        <dbReference type="ARBA" id="ARBA00023136"/>
    </source>
</evidence>
<dbReference type="STRING" id="1618350.UR67_C0001G0136"/>
<sequence length="299" mass="33235">MTIYSEIQENKVKTAVIMVLFIMFITVISYVFGEVNGSGLSYAGVALIFSGFMSFFSYYFSDRIVLALSKAHEIQKEDNFQLFTTVENLCIGAGLPLPRIYIIDDTAPNAFATGRDPKHAVICVTTGLLQKLEKLELEGVIAHELSHIKNYDIRLMSIVVILVGLVALMSDWFLRFSFWGGGRRRRNSDEGGQLGAIFAIAAIVLALLSPLIAQLIKFAISRSREYLADASAALITRYPQGLASALEKISRDTEPLEASNKATAHLYIVNPLKNLKGPMNNLFSTHPPIEERIKKLREM</sequence>
<comment type="caution">
    <text evidence="14">The sequence shown here is derived from an EMBL/GenBank/DDBJ whole genome shotgun (WGS) entry which is preliminary data.</text>
</comment>
<evidence type="ECO:0000256" key="4">
    <source>
        <dbReference type="ARBA" id="ARBA00022670"/>
    </source>
</evidence>
<reference evidence="14 15" key="1">
    <citation type="journal article" date="2015" name="Nature">
        <title>rRNA introns, odd ribosomes, and small enigmatic genomes across a large radiation of phyla.</title>
        <authorList>
            <person name="Brown C.T."/>
            <person name="Hug L.A."/>
            <person name="Thomas B.C."/>
            <person name="Sharon I."/>
            <person name="Castelle C.J."/>
            <person name="Singh A."/>
            <person name="Wilkins M.J."/>
            <person name="Williams K.H."/>
            <person name="Banfield J.F."/>
        </authorList>
    </citation>
    <scope>NUCLEOTIDE SEQUENCE [LARGE SCALE GENOMIC DNA]</scope>
</reference>
<feature type="transmembrane region" description="Helical" evidence="12">
    <location>
        <begin position="194"/>
        <end position="216"/>
    </location>
</feature>